<dbReference type="SUPFAM" id="SSF54427">
    <property type="entry name" value="NTF2-like"/>
    <property type="match status" value="1"/>
</dbReference>
<reference evidence="1 2" key="1">
    <citation type="submission" date="2016-03" db="EMBL/GenBank/DDBJ databases">
        <authorList>
            <person name="Ploux O."/>
        </authorList>
    </citation>
    <scope>NUCLEOTIDE SEQUENCE [LARGE SCALE GENOMIC DNA]</scope>
    <source>
        <strain evidence="1 2">R-45370</strain>
    </source>
</reference>
<evidence type="ECO:0008006" key="3">
    <source>
        <dbReference type="Google" id="ProtNLM"/>
    </source>
</evidence>
<protein>
    <recommendedName>
        <fullName evidence="3">SnoaL-like domain-containing protein</fullName>
    </recommendedName>
</protein>
<evidence type="ECO:0000313" key="1">
    <source>
        <dbReference type="EMBL" id="OAI18369.1"/>
    </source>
</evidence>
<organism evidence="1 2">
    <name type="scientific">Methylomonas lenta</name>
    <dbReference type="NCBI Taxonomy" id="980561"/>
    <lineage>
        <taxon>Bacteria</taxon>
        <taxon>Pseudomonadati</taxon>
        <taxon>Pseudomonadota</taxon>
        <taxon>Gammaproteobacteria</taxon>
        <taxon>Methylococcales</taxon>
        <taxon>Methylococcaceae</taxon>
        <taxon>Methylomonas</taxon>
    </lineage>
</organism>
<evidence type="ECO:0000313" key="2">
    <source>
        <dbReference type="Proteomes" id="UP000078476"/>
    </source>
</evidence>
<comment type="caution">
    <text evidence="1">The sequence shown here is derived from an EMBL/GenBank/DDBJ whole genome shotgun (WGS) entry which is preliminary data.</text>
</comment>
<dbReference type="STRING" id="980561.A1359_05095"/>
<dbReference type="Gene3D" id="3.10.450.50">
    <property type="match status" value="1"/>
</dbReference>
<dbReference type="RefSeq" id="WP_066979342.1">
    <property type="nucleotide sequence ID" value="NZ_LUUI01000079.1"/>
</dbReference>
<dbReference type="OrthoDB" id="4774268at2"/>
<name>A0A177NME9_9GAMM</name>
<dbReference type="Proteomes" id="UP000078476">
    <property type="component" value="Unassembled WGS sequence"/>
</dbReference>
<accession>A0A177NME9</accession>
<proteinExistence type="predicted"/>
<gene>
    <name evidence="1" type="ORF">A1359_05095</name>
</gene>
<dbReference type="InterPro" id="IPR032710">
    <property type="entry name" value="NTF2-like_dom_sf"/>
</dbReference>
<keyword evidence="2" id="KW-1185">Reference proteome</keyword>
<dbReference type="AlphaFoldDB" id="A0A177NME9"/>
<sequence length="200" mass="23406">MTAYPRAELEEMVERWLQANRDAEKEGNWPKFLGAMYTDDAEYRWNIGPNEEFVARSRKQIEEWALGVQMEGFEEWRYPYHRILIDEKQGEVIGLWRQVSPALREDGTHYEVAGIGGSWFRYGGNFKWEWQRDFFDLGNVKALFFELAADGKLDPAVKKKIGKLAKGQLLPGHERLRKQPGLWQKLKGLLAMVRIALFNQ</sequence>
<dbReference type="EMBL" id="LUUI01000079">
    <property type="protein sequence ID" value="OAI18369.1"/>
    <property type="molecule type" value="Genomic_DNA"/>
</dbReference>